<sequence length="70" mass="8367">MINHEKMTVTLDRVEVLDCRLAILGIIQEQRKAGKTYQRWQPIYDKLTEQLKAFDEEYEKTHREIEGMKG</sequence>
<dbReference type="Proteomes" id="UP000481852">
    <property type="component" value="Unassembled WGS sequence"/>
</dbReference>
<proteinExistence type="predicted"/>
<evidence type="ECO:0000313" key="2">
    <source>
        <dbReference type="Proteomes" id="UP000481852"/>
    </source>
</evidence>
<comment type="caution">
    <text evidence="1">The sequence shown here is derived from an EMBL/GenBank/DDBJ whole genome shotgun (WGS) entry which is preliminary data.</text>
</comment>
<dbReference type="RefSeq" id="WP_154526542.1">
    <property type="nucleotide sequence ID" value="NZ_VULZ01000013.1"/>
</dbReference>
<protein>
    <submittedName>
        <fullName evidence="1">Uncharacterized protein</fullName>
    </submittedName>
</protein>
<name>A0A6L5XAL6_9FIRM</name>
<organism evidence="1 2">
    <name type="scientific">Porcincola intestinalis</name>
    <dbReference type="NCBI Taxonomy" id="2606632"/>
    <lineage>
        <taxon>Bacteria</taxon>
        <taxon>Bacillati</taxon>
        <taxon>Bacillota</taxon>
        <taxon>Clostridia</taxon>
        <taxon>Lachnospirales</taxon>
        <taxon>Lachnospiraceae</taxon>
        <taxon>Porcincola</taxon>
    </lineage>
</organism>
<dbReference type="EMBL" id="VULZ01000013">
    <property type="protein sequence ID" value="MSS15562.1"/>
    <property type="molecule type" value="Genomic_DNA"/>
</dbReference>
<evidence type="ECO:0000313" key="1">
    <source>
        <dbReference type="EMBL" id="MSS15562.1"/>
    </source>
</evidence>
<accession>A0A6L5XAL6</accession>
<dbReference type="AlphaFoldDB" id="A0A6L5XAL6"/>
<gene>
    <name evidence="1" type="ORF">FYJ35_11040</name>
</gene>
<reference evidence="1 2" key="1">
    <citation type="submission" date="2019-08" db="EMBL/GenBank/DDBJ databases">
        <title>In-depth cultivation of the pig gut microbiome towards novel bacterial diversity and tailored functional studies.</title>
        <authorList>
            <person name="Wylensek D."/>
            <person name="Hitch T.C.A."/>
            <person name="Clavel T."/>
        </authorList>
    </citation>
    <scope>NUCLEOTIDE SEQUENCE [LARGE SCALE GENOMIC DNA]</scope>
    <source>
        <strain evidence="1 2">Oil+RF-744-WCA-WT-11</strain>
    </source>
</reference>
<keyword evidence="2" id="KW-1185">Reference proteome</keyword>